<feature type="chain" id="PRO_5039144409" evidence="1">
    <location>
        <begin position="21"/>
        <end position="333"/>
    </location>
</feature>
<dbReference type="Pfam" id="PF04392">
    <property type="entry name" value="ABC_sub_bind"/>
    <property type="match status" value="1"/>
</dbReference>
<dbReference type="PANTHER" id="PTHR35271:SF1">
    <property type="entry name" value="ABC TRANSPORTER, SUBSTRATE-BINDING LIPOPROTEIN"/>
    <property type="match status" value="1"/>
</dbReference>
<proteinExistence type="predicted"/>
<dbReference type="InterPro" id="IPR007487">
    <property type="entry name" value="ABC_transpt-TYRBP-like"/>
</dbReference>
<sequence length="333" mass="35637">MIKTKKVVSFILAGMLSVSALTGCSKGENSNQGNNEMKKIGITQLVEHPALDSSREGFLKALEDNGFKDGENIEVDFQNAQNDMPTTQTIASKFASDKKDLIFAISTPSAQAAFNATKDIPILMTAITDPVKAGLVESLEKPGGNVSGTSDFIPVDKALELVKLFSPDAKTIGVVCNTSEINSKLQIDALKKYASKNNFKVIEKGITTSNEVNQAVSSLVGKADVLYVPTDNLAASSMPIIAKVATENNIPVIGTEDGHVKKGALACQGINYFDLGYKTGEMAVKVLNGESISEMPVTTLEDTELIVNEGTLKALSLEKPKQKNIKYITTEEK</sequence>
<keyword evidence="1" id="KW-0732">Signal</keyword>
<dbReference type="AlphaFoldDB" id="A0A1M5NWN6"/>
<dbReference type="PANTHER" id="PTHR35271">
    <property type="entry name" value="ABC TRANSPORTER, SUBSTRATE-BINDING LIPOPROTEIN-RELATED"/>
    <property type="match status" value="1"/>
</dbReference>
<dbReference type="Gene3D" id="3.40.50.2300">
    <property type="match status" value="2"/>
</dbReference>
<dbReference type="SUPFAM" id="SSF53822">
    <property type="entry name" value="Periplasmic binding protein-like I"/>
    <property type="match status" value="1"/>
</dbReference>
<dbReference type="Proteomes" id="UP000243255">
    <property type="component" value="Unassembled WGS sequence"/>
</dbReference>
<dbReference type="OrthoDB" id="9776955at2"/>
<dbReference type="CDD" id="cd06325">
    <property type="entry name" value="PBP1_ABC_unchar_transporter"/>
    <property type="match status" value="1"/>
</dbReference>
<gene>
    <name evidence="2" type="ORF">SAMN04488530_1128</name>
</gene>
<dbReference type="STRING" id="1121321.SAMN04488530_1128"/>
<evidence type="ECO:0000256" key="1">
    <source>
        <dbReference type="SAM" id="SignalP"/>
    </source>
</evidence>
<accession>A0A1M5NWN6</accession>
<feature type="signal peptide" evidence="1">
    <location>
        <begin position="1"/>
        <end position="20"/>
    </location>
</feature>
<evidence type="ECO:0000313" key="2">
    <source>
        <dbReference type="EMBL" id="SHG93875.1"/>
    </source>
</evidence>
<dbReference type="EMBL" id="FQWX01000012">
    <property type="protein sequence ID" value="SHG93875.1"/>
    <property type="molecule type" value="Genomic_DNA"/>
</dbReference>
<protein>
    <submittedName>
        <fullName evidence="2">Putative ABC transport system substrate-binding protein</fullName>
    </submittedName>
</protein>
<reference evidence="3" key="1">
    <citation type="submission" date="2016-11" db="EMBL/GenBank/DDBJ databases">
        <authorList>
            <person name="Varghese N."/>
            <person name="Submissions S."/>
        </authorList>
    </citation>
    <scope>NUCLEOTIDE SEQUENCE [LARGE SCALE GENOMIC DNA]</scope>
    <source>
        <strain evidence="3">DSM 2635</strain>
    </source>
</reference>
<name>A0A1M5NWN6_9FIRM</name>
<dbReference type="RefSeq" id="WP_073125657.1">
    <property type="nucleotide sequence ID" value="NZ_BAABCH010000099.1"/>
</dbReference>
<organism evidence="2 3">
    <name type="scientific">Asaccharospora irregularis DSM 2635</name>
    <dbReference type="NCBI Taxonomy" id="1121321"/>
    <lineage>
        <taxon>Bacteria</taxon>
        <taxon>Bacillati</taxon>
        <taxon>Bacillota</taxon>
        <taxon>Clostridia</taxon>
        <taxon>Peptostreptococcales</taxon>
        <taxon>Peptostreptococcaceae</taxon>
        <taxon>Asaccharospora</taxon>
    </lineage>
</organism>
<dbReference type="PROSITE" id="PS51257">
    <property type="entry name" value="PROKAR_LIPOPROTEIN"/>
    <property type="match status" value="1"/>
</dbReference>
<evidence type="ECO:0000313" key="3">
    <source>
        <dbReference type="Proteomes" id="UP000243255"/>
    </source>
</evidence>
<keyword evidence="3" id="KW-1185">Reference proteome</keyword>
<dbReference type="InterPro" id="IPR028082">
    <property type="entry name" value="Peripla_BP_I"/>
</dbReference>